<comment type="caution">
    <text evidence="3">The sequence shown here is derived from an EMBL/GenBank/DDBJ whole genome shotgun (WGS) entry which is preliminary data.</text>
</comment>
<dbReference type="Gene3D" id="3.10.129.10">
    <property type="entry name" value="Hotdog Thioesterase"/>
    <property type="match status" value="1"/>
</dbReference>
<keyword evidence="4" id="KW-1185">Reference proteome</keyword>
<reference evidence="3 4" key="1">
    <citation type="journal article" date="2020" name="Insects">
        <title>Bacteria Belonging to Pseudomonas typographi sp. nov. from the Bark Beetle Ips typographus Have Genomic Potential to Aid in the Host Ecology.</title>
        <authorList>
            <person name="Peral-Aranega E."/>
            <person name="Saati-Santamaria Z."/>
            <person name="Kolarik M."/>
            <person name="Rivas R."/>
            <person name="Garcia-Fraile P."/>
        </authorList>
    </citation>
    <scope>NUCLEOTIDE SEQUENCE [LARGE SCALE GENOMIC DNA]</scope>
    <source>
        <strain evidence="3 4">CA3A</strain>
    </source>
</reference>
<dbReference type="InterPro" id="IPR054357">
    <property type="entry name" value="MFE-2_N"/>
</dbReference>
<dbReference type="Pfam" id="PF01575">
    <property type="entry name" value="MaoC_dehydratas"/>
    <property type="match status" value="1"/>
</dbReference>
<organism evidence="3 4">
    <name type="scientific">Pseudomonas typographi</name>
    <dbReference type="NCBI Taxonomy" id="2715964"/>
    <lineage>
        <taxon>Bacteria</taxon>
        <taxon>Pseudomonadati</taxon>
        <taxon>Pseudomonadota</taxon>
        <taxon>Gammaproteobacteria</taxon>
        <taxon>Pseudomonadales</taxon>
        <taxon>Pseudomonadaceae</taxon>
        <taxon>Pseudomonas</taxon>
    </lineage>
</organism>
<dbReference type="PANTHER" id="PTHR13078">
    <property type="entry name" value="PEROXISOMAL MULTIFUNCTIONAL ENZYME TYPE 2-RELATED"/>
    <property type="match status" value="1"/>
</dbReference>
<evidence type="ECO:0000259" key="1">
    <source>
        <dbReference type="Pfam" id="PF01575"/>
    </source>
</evidence>
<name>A0ABR7Z1W0_9PSED</name>
<sequence length="288" mass="31602">MPLDPQKLLAYPIPDVRQALTRRDVAFYALSVGLGQNPTDRPALNFVDPAQDFRMFPLMPVVLAYPGFWLGNPDTGVDALRLVLGEQRVTWRRPLPVQGEIIGRTRVTSIIDKGVGKGALLYSDKELINAATGECIAVTSSTTFLRGDGGCGAPTGPVQPAHAIPERAADRVVDSPTRPEQALYYRLNGDDNPLHADPAFARRAGFERPILHGLCTLGVAFHAVFRELADYRSELLRAMQVRFSAPVYPGETLRTEIWSDGSFRTRVLERDQVVLNNGRLTLAGQEGA</sequence>
<dbReference type="PANTHER" id="PTHR13078:SF56">
    <property type="entry name" value="PEROXISOMAL MULTIFUNCTIONAL ENZYME TYPE 2"/>
    <property type="match status" value="1"/>
</dbReference>
<dbReference type="Proteomes" id="UP000805841">
    <property type="component" value="Unassembled WGS sequence"/>
</dbReference>
<dbReference type="InterPro" id="IPR029069">
    <property type="entry name" value="HotDog_dom_sf"/>
</dbReference>
<dbReference type="Pfam" id="PF22622">
    <property type="entry name" value="MFE-2_hydrat-2_N"/>
    <property type="match status" value="1"/>
</dbReference>
<accession>A0ABR7Z1W0</accession>
<feature type="domain" description="MaoC-like" evidence="1">
    <location>
        <begin position="164"/>
        <end position="262"/>
    </location>
</feature>
<evidence type="ECO:0000313" key="3">
    <source>
        <dbReference type="EMBL" id="MBD1599364.1"/>
    </source>
</evidence>
<dbReference type="InterPro" id="IPR002539">
    <property type="entry name" value="MaoC-like_dom"/>
</dbReference>
<feature type="domain" description="Peroxisomal multifunctional enzyme type 2-like N-terminal" evidence="2">
    <location>
        <begin position="20"/>
        <end position="147"/>
    </location>
</feature>
<dbReference type="CDD" id="cd03448">
    <property type="entry name" value="HDE_HSD"/>
    <property type="match status" value="1"/>
</dbReference>
<evidence type="ECO:0000259" key="2">
    <source>
        <dbReference type="Pfam" id="PF22622"/>
    </source>
</evidence>
<dbReference type="SUPFAM" id="SSF54637">
    <property type="entry name" value="Thioesterase/thiol ester dehydrase-isomerase"/>
    <property type="match status" value="2"/>
</dbReference>
<dbReference type="EMBL" id="JAAOCA010000013">
    <property type="protein sequence ID" value="MBD1599364.1"/>
    <property type="molecule type" value="Genomic_DNA"/>
</dbReference>
<gene>
    <name evidence="3" type="ORF">HAQ05_11700</name>
</gene>
<evidence type="ECO:0000313" key="4">
    <source>
        <dbReference type="Proteomes" id="UP000805841"/>
    </source>
</evidence>
<protein>
    <submittedName>
        <fullName evidence="3">3-alpha,7-alpha, 12-alpha-trihydroxy-5-beta-cholest-24-enoyl-CoA hydratase</fullName>
    </submittedName>
</protein>
<dbReference type="RefSeq" id="WP_190420654.1">
    <property type="nucleotide sequence ID" value="NZ_JAAOCA010000013.1"/>
</dbReference>
<proteinExistence type="predicted"/>